<dbReference type="AlphaFoldDB" id="A0A7I7QIZ7"/>
<proteinExistence type="predicted"/>
<keyword evidence="2" id="KW-0472">Membrane</keyword>
<keyword evidence="4" id="KW-1185">Reference proteome</keyword>
<dbReference type="PANTHER" id="PTHR37042:SF4">
    <property type="entry name" value="OUTER MEMBRANE PROTEIN RV1973"/>
    <property type="match status" value="1"/>
</dbReference>
<evidence type="ECO:0000313" key="3">
    <source>
        <dbReference type="EMBL" id="BBY26057.1"/>
    </source>
</evidence>
<evidence type="ECO:0000313" key="4">
    <source>
        <dbReference type="Proteomes" id="UP000467193"/>
    </source>
</evidence>
<reference evidence="3 4" key="1">
    <citation type="journal article" date="2019" name="Emerg. Microbes Infect.">
        <title>Comprehensive subspecies identification of 175 nontuberculous mycobacteria species based on 7547 genomic profiles.</title>
        <authorList>
            <person name="Matsumoto Y."/>
            <person name="Kinjo T."/>
            <person name="Motooka D."/>
            <person name="Nabeya D."/>
            <person name="Jung N."/>
            <person name="Uechi K."/>
            <person name="Horii T."/>
            <person name="Iida T."/>
            <person name="Fujita J."/>
            <person name="Nakamura S."/>
        </authorList>
    </citation>
    <scope>NUCLEOTIDE SEQUENCE [LARGE SCALE GENOMIC DNA]</scope>
    <source>
        <strain evidence="3 4">JCM 17899</strain>
    </source>
</reference>
<evidence type="ECO:0000256" key="1">
    <source>
        <dbReference type="ARBA" id="ARBA00004370"/>
    </source>
</evidence>
<sequence>MGTWTTRLLVAAGVLLAVAFVVLGGAGGYLLWNRDQANAEEQTRVALGPCTGDLAPPDCGLAAQQIPKVFAYDFQTVERSLTDAYQFLTPGYRREFEERATQDIIPQARERQVISQANVVGSGVLDAQRDSASVMVFMNRTVTDKSKTPVYDGSRLRVDYVKVDGQWKINFITPI</sequence>
<gene>
    <name evidence="3" type="ORF">MSEDJ_01530</name>
</gene>
<dbReference type="GO" id="GO:0016020">
    <property type="term" value="C:membrane"/>
    <property type="evidence" value="ECO:0007669"/>
    <property type="project" value="UniProtKB-SubCell"/>
</dbReference>
<name>A0A7I7QIZ7_9MYCO</name>
<comment type="subcellular location">
    <subcellularLocation>
        <location evidence="1">Membrane</location>
    </subcellularLocation>
</comment>
<accession>A0A7I7QIZ7</accession>
<dbReference type="EMBL" id="AP022588">
    <property type="protein sequence ID" value="BBY26057.1"/>
    <property type="molecule type" value="Genomic_DNA"/>
</dbReference>
<dbReference type="RefSeq" id="WP_163795174.1">
    <property type="nucleotide sequence ID" value="NZ_AP022588.1"/>
</dbReference>
<organism evidence="3 4">
    <name type="scientific">Mycolicibacterium sediminis</name>
    <dbReference type="NCBI Taxonomy" id="1286180"/>
    <lineage>
        <taxon>Bacteria</taxon>
        <taxon>Bacillati</taxon>
        <taxon>Actinomycetota</taxon>
        <taxon>Actinomycetes</taxon>
        <taxon>Mycobacteriales</taxon>
        <taxon>Mycobacteriaceae</taxon>
        <taxon>Mycolicibacterium</taxon>
    </lineage>
</organism>
<dbReference type="KEGG" id="msei:MSEDJ_01530"/>
<dbReference type="PANTHER" id="PTHR37042">
    <property type="entry name" value="OUTER MEMBRANE PROTEIN RV1973"/>
    <property type="match status" value="1"/>
</dbReference>
<dbReference type="Proteomes" id="UP000467193">
    <property type="component" value="Chromosome"/>
</dbReference>
<evidence type="ECO:0000256" key="2">
    <source>
        <dbReference type="ARBA" id="ARBA00023136"/>
    </source>
</evidence>
<protein>
    <submittedName>
        <fullName evidence="3">Mce associated protein</fullName>
    </submittedName>
</protein>